<gene>
    <name evidence="12" type="primary">lpxB</name>
    <name evidence="12" type="ORF">HFQ13_09955</name>
</gene>
<dbReference type="EC" id="2.4.1.182" evidence="3 11"/>
<dbReference type="RefSeq" id="WP_215871090.1">
    <property type="nucleotide sequence ID" value="NZ_JAAXYO010000152.1"/>
</dbReference>
<evidence type="ECO:0000256" key="6">
    <source>
        <dbReference type="ARBA" id="ARBA00022556"/>
    </source>
</evidence>
<keyword evidence="6" id="KW-0441">Lipid A biosynthesis</keyword>
<dbReference type="GO" id="GO:0016020">
    <property type="term" value="C:membrane"/>
    <property type="evidence" value="ECO:0007669"/>
    <property type="project" value="GOC"/>
</dbReference>
<dbReference type="Pfam" id="PF02684">
    <property type="entry name" value="LpxB"/>
    <property type="match status" value="1"/>
</dbReference>
<dbReference type="PANTHER" id="PTHR30372">
    <property type="entry name" value="LIPID-A-DISACCHARIDE SYNTHASE"/>
    <property type="match status" value="1"/>
</dbReference>
<evidence type="ECO:0000256" key="7">
    <source>
        <dbReference type="ARBA" id="ARBA00022676"/>
    </source>
</evidence>
<proteinExistence type="inferred from homology"/>
<organism evidence="12 13">
    <name type="scientific">Igneacidithiobacillus copahuensis</name>
    <dbReference type="NCBI Taxonomy" id="2724909"/>
    <lineage>
        <taxon>Bacteria</taxon>
        <taxon>Pseudomonadati</taxon>
        <taxon>Pseudomonadota</taxon>
        <taxon>Acidithiobacillia</taxon>
        <taxon>Acidithiobacillales</taxon>
        <taxon>Acidithiobacillaceae</taxon>
        <taxon>Igneacidithiobacillus</taxon>
    </lineage>
</organism>
<dbReference type="GO" id="GO:0005543">
    <property type="term" value="F:phospholipid binding"/>
    <property type="evidence" value="ECO:0007669"/>
    <property type="project" value="TreeGrafter"/>
</dbReference>
<evidence type="ECO:0000256" key="1">
    <source>
        <dbReference type="ARBA" id="ARBA00002056"/>
    </source>
</evidence>
<keyword evidence="13" id="KW-1185">Reference proteome</keyword>
<dbReference type="SUPFAM" id="SSF53756">
    <property type="entry name" value="UDP-Glycosyltransferase/glycogen phosphorylase"/>
    <property type="match status" value="1"/>
</dbReference>
<evidence type="ECO:0000313" key="12">
    <source>
        <dbReference type="EMBL" id="MBU2788516.1"/>
    </source>
</evidence>
<evidence type="ECO:0000256" key="5">
    <source>
        <dbReference type="ARBA" id="ARBA00022516"/>
    </source>
</evidence>
<keyword evidence="8 12" id="KW-0808">Transferase</keyword>
<evidence type="ECO:0000256" key="3">
    <source>
        <dbReference type="ARBA" id="ARBA00012687"/>
    </source>
</evidence>
<comment type="similarity">
    <text evidence="2">Belongs to the LpxB family.</text>
</comment>
<evidence type="ECO:0000256" key="11">
    <source>
        <dbReference type="NCBIfam" id="TIGR00215"/>
    </source>
</evidence>
<comment type="catalytic activity">
    <reaction evidence="10">
        <text>a lipid X + a UDP-2-N,3-O-bis[(3R)-3-hydroxyacyl]-alpha-D-glucosamine = a lipid A disaccharide + UDP + H(+)</text>
        <dbReference type="Rhea" id="RHEA:67828"/>
        <dbReference type="ChEBI" id="CHEBI:15378"/>
        <dbReference type="ChEBI" id="CHEBI:58223"/>
        <dbReference type="ChEBI" id="CHEBI:137748"/>
        <dbReference type="ChEBI" id="CHEBI:176338"/>
        <dbReference type="ChEBI" id="CHEBI:176343"/>
        <dbReference type="EC" id="2.4.1.182"/>
    </reaction>
</comment>
<name>A0AAE2YR49_9PROT</name>
<evidence type="ECO:0000256" key="9">
    <source>
        <dbReference type="ARBA" id="ARBA00023098"/>
    </source>
</evidence>
<dbReference type="PANTHER" id="PTHR30372:SF4">
    <property type="entry name" value="LIPID-A-DISACCHARIDE SYNTHASE, MITOCHONDRIAL-RELATED"/>
    <property type="match status" value="1"/>
</dbReference>
<sequence>MNKTFVIAVERSGESLGLDLLTRCRAAGIEMQWEGVVGSRLQAAGVRNIADGEVLGVMGLVEVLRHYGKLRRLFRQVRDYLQRERPDAVLLIDHPAFNLRVAREAKRLGIRVLYVVGPQIWAWRQGRIRQIRERIDEIFLLFPFERPLYAEAGIPAQLLPHPLLAQTATAPGKEVARQQLALADGPILALLPGSRRSELQRLAAPMAQAALLWQQAHPDWQIVVALAREELRLPWREQAGPLAAGQIQEVCGQSTELLAAADRVLVASGTATLETALLGRPAIVLYAMQPLTFAIAKRLVRVPHIALPNILLQRRVYPELLQSEITPERVVQELEKLPVAEQEQALKPLRGLLQGDDSDSIAAALRRTLLGQE</sequence>
<dbReference type="AlphaFoldDB" id="A0AAE2YR49"/>
<reference evidence="12" key="1">
    <citation type="journal article" date="2021" name="ISME J.">
        <title>Genomic evolution of the class Acidithiobacillia: deep-branching Proteobacteria living in extreme acidic conditions.</title>
        <authorList>
            <person name="Moya-Beltran A."/>
            <person name="Beard S."/>
            <person name="Rojas-Villalobos C."/>
            <person name="Issotta F."/>
            <person name="Gallardo Y."/>
            <person name="Ulloa R."/>
            <person name="Giaveno A."/>
            <person name="Degli Esposti M."/>
            <person name="Johnson D.B."/>
            <person name="Quatrini R."/>
        </authorList>
    </citation>
    <scope>NUCLEOTIDE SEQUENCE</scope>
    <source>
        <strain evidence="12">VAN18-1</strain>
    </source>
</reference>
<evidence type="ECO:0000256" key="4">
    <source>
        <dbReference type="ARBA" id="ARBA00020902"/>
    </source>
</evidence>
<keyword evidence="7 12" id="KW-0328">Glycosyltransferase</keyword>
<dbReference type="EMBL" id="JAAXYO010000152">
    <property type="protein sequence ID" value="MBU2788516.1"/>
    <property type="molecule type" value="Genomic_DNA"/>
</dbReference>
<dbReference type="Proteomes" id="UP001197378">
    <property type="component" value="Unassembled WGS sequence"/>
</dbReference>
<evidence type="ECO:0000313" key="13">
    <source>
        <dbReference type="Proteomes" id="UP001197378"/>
    </source>
</evidence>
<protein>
    <recommendedName>
        <fullName evidence="4 11">Lipid-A-disaccharide synthase</fullName>
        <ecNumber evidence="3 11">2.4.1.182</ecNumber>
    </recommendedName>
</protein>
<dbReference type="NCBIfam" id="TIGR00215">
    <property type="entry name" value="lpxB"/>
    <property type="match status" value="1"/>
</dbReference>
<keyword evidence="5" id="KW-0444">Lipid biosynthesis</keyword>
<dbReference type="GO" id="GO:0008915">
    <property type="term" value="F:lipid-A-disaccharide synthase activity"/>
    <property type="evidence" value="ECO:0007669"/>
    <property type="project" value="UniProtKB-UniRule"/>
</dbReference>
<comment type="caution">
    <text evidence="12">The sequence shown here is derived from an EMBL/GenBank/DDBJ whole genome shotgun (WGS) entry which is preliminary data.</text>
</comment>
<evidence type="ECO:0000256" key="10">
    <source>
        <dbReference type="ARBA" id="ARBA00048975"/>
    </source>
</evidence>
<evidence type="ECO:0000256" key="2">
    <source>
        <dbReference type="ARBA" id="ARBA00007868"/>
    </source>
</evidence>
<dbReference type="GO" id="GO:0009245">
    <property type="term" value="P:lipid A biosynthetic process"/>
    <property type="evidence" value="ECO:0007669"/>
    <property type="project" value="UniProtKB-UniRule"/>
</dbReference>
<dbReference type="InterPro" id="IPR003835">
    <property type="entry name" value="Glyco_trans_19"/>
</dbReference>
<comment type="function">
    <text evidence="1">Condensation of UDP-2,3-diacylglucosamine and 2,3-diacylglucosamine-1-phosphate to form lipid A disaccharide, a precursor of lipid A, a phosphorylated glycolipid that anchors the lipopolysaccharide to the outer membrane of the cell.</text>
</comment>
<accession>A0AAE2YR49</accession>
<keyword evidence="9" id="KW-0443">Lipid metabolism</keyword>
<evidence type="ECO:0000256" key="8">
    <source>
        <dbReference type="ARBA" id="ARBA00022679"/>
    </source>
</evidence>